<evidence type="ECO:0000259" key="3">
    <source>
        <dbReference type="PROSITE" id="PS50110"/>
    </source>
</evidence>
<dbReference type="AlphaFoldDB" id="A0A6G4XL15"/>
<evidence type="ECO:0000256" key="2">
    <source>
        <dbReference type="PROSITE-ProRule" id="PRU00169"/>
    </source>
</evidence>
<organism evidence="4 5">
    <name type="scientific">Streptomyces mesophilus</name>
    <dbReference type="NCBI Taxonomy" id="1775132"/>
    <lineage>
        <taxon>Bacteria</taxon>
        <taxon>Bacillati</taxon>
        <taxon>Actinomycetota</taxon>
        <taxon>Actinomycetes</taxon>
        <taxon>Kitasatosporales</taxon>
        <taxon>Streptomycetaceae</taxon>
        <taxon>Streptomyces</taxon>
    </lineage>
</organism>
<dbReference type="PANTHER" id="PTHR44591">
    <property type="entry name" value="STRESS RESPONSE REGULATOR PROTEIN 1"/>
    <property type="match status" value="1"/>
</dbReference>
<reference evidence="4 5" key="1">
    <citation type="submission" date="2020-02" db="EMBL/GenBank/DDBJ databases">
        <title>Whole-genome analyses of novel actinobacteria.</title>
        <authorList>
            <person name="Sahin N."/>
            <person name="Tokatli A."/>
        </authorList>
    </citation>
    <scope>NUCLEOTIDE SEQUENCE [LARGE SCALE GENOMIC DNA]</scope>
    <source>
        <strain evidence="4 5">YC504</strain>
    </source>
</reference>
<dbReference type="InterPro" id="IPR011006">
    <property type="entry name" value="CheY-like_superfamily"/>
</dbReference>
<feature type="modified residue" description="4-aspartylphosphate" evidence="2">
    <location>
        <position position="54"/>
    </location>
</feature>
<keyword evidence="1 2" id="KW-0597">Phosphoprotein</keyword>
<evidence type="ECO:0000256" key="1">
    <source>
        <dbReference type="ARBA" id="ARBA00022553"/>
    </source>
</evidence>
<comment type="caution">
    <text evidence="4">The sequence shown here is derived from an EMBL/GenBank/DDBJ whole genome shotgun (WGS) entry which is preliminary data.</text>
</comment>
<accession>A0A6G4XL15</accession>
<dbReference type="EMBL" id="JAAKZW010000088">
    <property type="protein sequence ID" value="NGO78118.1"/>
    <property type="molecule type" value="Genomic_DNA"/>
</dbReference>
<dbReference type="GO" id="GO:0000160">
    <property type="term" value="P:phosphorelay signal transduction system"/>
    <property type="evidence" value="ECO:0007669"/>
    <property type="project" value="InterPro"/>
</dbReference>
<name>A0A6G4XL15_9ACTN</name>
<dbReference type="PANTHER" id="PTHR44591:SF3">
    <property type="entry name" value="RESPONSE REGULATORY DOMAIN-CONTAINING PROTEIN"/>
    <property type="match status" value="1"/>
</dbReference>
<dbReference type="PROSITE" id="PS50110">
    <property type="entry name" value="RESPONSE_REGULATORY"/>
    <property type="match status" value="1"/>
</dbReference>
<dbReference type="RefSeq" id="WP_165333570.1">
    <property type="nucleotide sequence ID" value="NZ_JAAKZW010000088.1"/>
</dbReference>
<dbReference type="SUPFAM" id="SSF52172">
    <property type="entry name" value="CheY-like"/>
    <property type="match status" value="1"/>
</dbReference>
<dbReference type="SMART" id="SM00448">
    <property type="entry name" value="REC"/>
    <property type="match status" value="1"/>
</dbReference>
<evidence type="ECO:0000313" key="4">
    <source>
        <dbReference type="EMBL" id="NGO78118.1"/>
    </source>
</evidence>
<dbReference type="Pfam" id="PF00072">
    <property type="entry name" value="Response_reg"/>
    <property type="match status" value="1"/>
</dbReference>
<keyword evidence="5" id="KW-1185">Reference proteome</keyword>
<dbReference type="Gene3D" id="3.40.50.2300">
    <property type="match status" value="1"/>
</dbReference>
<protein>
    <submittedName>
        <fullName evidence="4">Response regulator</fullName>
    </submittedName>
</protein>
<dbReference type="InterPro" id="IPR050595">
    <property type="entry name" value="Bact_response_regulator"/>
</dbReference>
<evidence type="ECO:0000313" key="5">
    <source>
        <dbReference type="Proteomes" id="UP000481109"/>
    </source>
</evidence>
<sequence>MAMRCLLVDDNARFLEAAKVLLERGGASVVALAGSSNDALVYARELRPDVALLDIDLAGESGFEVAERLSGIVPHLIMISTHAQEDFEELIAESPVLGFLSKSRLSAEAVGALVSAGA</sequence>
<proteinExistence type="predicted"/>
<dbReference type="Proteomes" id="UP000481109">
    <property type="component" value="Unassembled WGS sequence"/>
</dbReference>
<dbReference type="CDD" id="cd00156">
    <property type="entry name" value="REC"/>
    <property type="match status" value="1"/>
</dbReference>
<gene>
    <name evidence="4" type="ORF">G6045_20975</name>
</gene>
<dbReference type="InterPro" id="IPR001789">
    <property type="entry name" value="Sig_transdc_resp-reg_receiver"/>
</dbReference>
<feature type="domain" description="Response regulatory" evidence="3">
    <location>
        <begin position="4"/>
        <end position="117"/>
    </location>
</feature>